<dbReference type="RefSeq" id="WP_286492006.1">
    <property type="nucleotide sequence ID" value="NZ_JACAGJ010000002.1"/>
</dbReference>
<gene>
    <name evidence="1" type="ORF">HX001_04270</name>
</gene>
<protein>
    <submittedName>
        <fullName evidence="1">Uncharacterized protein</fullName>
    </submittedName>
</protein>
<accession>A0AAJ1V711</accession>
<evidence type="ECO:0000313" key="2">
    <source>
        <dbReference type="Proteomes" id="UP001170959"/>
    </source>
</evidence>
<name>A0AAJ1V711_9FLAO</name>
<sequence length="185" mass="21857">MKYLILFVLIIIVFLIYKRLISKKVIEKEEEIEEPNVSFVKVKKSIQKKEIPVEKTISYDFLISSITKKDSTLELLISIQNYTDKAVRINLQKAIYFSNNLQQTFTADVTFYGELSMGTNDILLKNTILPDSHVIRNIYFFGHDFSIFEETDYVEIKLEVDQETYEFRQYLYESTLDSIKFIQKS</sequence>
<evidence type="ECO:0000313" key="1">
    <source>
        <dbReference type="EMBL" id="MDM1071707.1"/>
    </source>
</evidence>
<dbReference type="AlphaFoldDB" id="A0AAJ1V711"/>
<reference evidence="1" key="2">
    <citation type="journal article" date="2022" name="Sci. Total Environ.">
        <title>Prevalence, transmission, and molecular epidemiology of tet(X)-positive bacteria among humans, animals, and environmental niches in China: An epidemiological, and genomic-based study.</title>
        <authorList>
            <person name="Dong N."/>
            <person name="Zeng Y."/>
            <person name="Cai C."/>
            <person name="Sun C."/>
            <person name="Lu J."/>
            <person name="Liu C."/>
            <person name="Zhou H."/>
            <person name="Sun Q."/>
            <person name="Shu L."/>
            <person name="Wang H."/>
            <person name="Wang Y."/>
            <person name="Wang S."/>
            <person name="Wu C."/>
            <person name="Chan E.W."/>
            <person name="Chen G."/>
            <person name="Shen Z."/>
            <person name="Chen S."/>
            <person name="Zhang R."/>
        </authorList>
    </citation>
    <scope>NUCLEOTIDE SEQUENCE</scope>
    <source>
        <strain evidence="1">R655-4</strain>
    </source>
</reference>
<proteinExistence type="predicted"/>
<dbReference type="EMBL" id="JACAGJ010000002">
    <property type="protein sequence ID" value="MDM1071707.1"/>
    <property type="molecule type" value="Genomic_DNA"/>
</dbReference>
<comment type="caution">
    <text evidence="1">The sequence shown here is derived from an EMBL/GenBank/DDBJ whole genome shotgun (WGS) entry which is preliminary data.</text>
</comment>
<reference evidence="1" key="1">
    <citation type="submission" date="2020-06" db="EMBL/GenBank/DDBJ databases">
        <authorList>
            <person name="Dong N."/>
        </authorList>
    </citation>
    <scope>NUCLEOTIDE SEQUENCE</scope>
    <source>
        <strain evidence="1">R655-4</strain>
    </source>
</reference>
<dbReference type="Proteomes" id="UP001170959">
    <property type="component" value="Unassembled WGS sequence"/>
</dbReference>
<organism evidence="1 2">
    <name type="scientific">Empedobacter brevis</name>
    <dbReference type="NCBI Taxonomy" id="247"/>
    <lineage>
        <taxon>Bacteria</taxon>
        <taxon>Pseudomonadati</taxon>
        <taxon>Bacteroidota</taxon>
        <taxon>Flavobacteriia</taxon>
        <taxon>Flavobacteriales</taxon>
        <taxon>Weeksellaceae</taxon>
        <taxon>Empedobacter</taxon>
    </lineage>
</organism>